<evidence type="ECO:0000313" key="3">
    <source>
        <dbReference type="Proteomes" id="UP000054477"/>
    </source>
</evidence>
<organism evidence="2 3">
    <name type="scientific">Laccaria amethystina LaAM-08-1</name>
    <dbReference type="NCBI Taxonomy" id="1095629"/>
    <lineage>
        <taxon>Eukaryota</taxon>
        <taxon>Fungi</taxon>
        <taxon>Dikarya</taxon>
        <taxon>Basidiomycota</taxon>
        <taxon>Agaricomycotina</taxon>
        <taxon>Agaricomycetes</taxon>
        <taxon>Agaricomycetidae</taxon>
        <taxon>Agaricales</taxon>
        <taxon>Agaricineae</taxon>
        <taxon>Hydnangiaceae</taxon>
        <taxon>Laccaria</taxon>
    </lineage>
</organism>
<reference evidence="2 3" key="1">
    <citation type="submission" date="2014-04" db="EMBL/GenBank/DDBJ databases">
        <authorList>
            <consortium name="DOE Joint Genome Institute"/>
            <person name="Kuo A."/>
            <person name="Kohler A."/>
            <person name="Nagy L.G."/>
            <person name="Floudas D."/>
            <person name="Copeland A."/>
            <person name="Barry K.W."/>
            <person name="Cichocki N."/>
            <person name="Veneault-Fourrey C."/>
            <person name="LaButti K."/>
            <person name="Lindquist E.A."/>
            <person name="Lipzen A."/>
            <person name="Lundell T."/>
            <person name="Morin E."/>
            <person name="Murat C."/>
            <person name="Sun H."/>
            <person name="Tunlid A."/>
            <person name="Henrissat B."/>
            <person name="Grigoriev I.V."/>
            <person name="Hibbett D.S."/>
            <person name="Martin F."/>
            <person name="Nordberg H.P."/>
            <person name="Cantor M.N."/>
            <person name="Hua S.X."/>
        </authorList>
    </citation>
    <scope>NUCLEOTIDE SEQUENCE [LARGE SCALE GENOMIC DNA]</scope>
    <source>
        <strain evidence="2 3">LaAM-08-1</strain>
    </source>
</reference>
<feature type="compositionally biased region" description="Basic and acidic residues" evidence="1">
    <location>
        <begin position="1"/>
        <end position="13"/>
    </location>
</feature>
<protein>
    <submittedName>
        <fullName evidence="2">Unplaced genomic scaffold K443scaffold_188, whole genome shotgun sequence</fullName>
    </submittedName>
</protein>
<accession>A0A0C9WVD5</accession>
<dbReference type="EMBL" id="KN838723">
    <property type="protein sequence ID" value="KIJ96410.1"/>
    <property type="molecule type" value="Genomic_DNA"/>
</dbReference>
<name>A0A0C9WVD5_9AGAR</name>
<feature type="region of interest" description="Disordered" evidence="1">
    <location>
        <begin position="1"/>
        <end position="62"/>
    </location>
</feature>
<reference evidence="3" key="2">
    <citation type="submission" date="2015-01" db="EMBL/GenBank/DDBJ databases">
        <title>Evolutionary Origins and Diversification of the Mycorrhizal Mutualists.</title>
        <authorList>
            <consortium name="DOE Joint Genome Institute"/>
            <consortium name="Mycorrhizal Genomics Consortium"/>
            <person name="Kohler A."/>
            <person name="Kuo A."/>
            <person name="Nagy L.G."/>
            <person name="Floudas D."/>
            <person name="Copeland A."/>
            <person name="Barry K.W."/>
            <person name="Cichocki N."/>
            <person name="Veneault-Fourrey C."/>
            <person name="LaButti K."/>
            <person name="Lindquist E.A."/>
            <person name="Lipzen A."/>
            <person name="Lundell T."/>
            <person name="Morin E."/>
            <person name="Murat C."/>
            <person name="Riley R."/>
            <person name="Ohm R."/>
            <person name="Sun H."/>
            <person name="Tunlid A."/>
            <person name="Henrissat B."/>
            <person name="Grigoriev I.V."/>
            <person name="Hibbett D.S."/>
            <person name="Martin F."/>
        </authorList>
    </citation>
    <scope>NUCLEOTIDE SEQUENCE [LARGE SCALE GENOMIC DNA]</scope>
    <source>
        <strain evidence="3">LaAM-08-1</strain>
    </source>
</reference>
<keyword evidence="3" id="KW-1185">Reference proteome</keyword>
<evidence type="ECO:0000256" key="1">
    <source>
        <dbReference type="SAM" id="MobiDB-lite"/>
    </source>
</evidence>
<gene>
    <name evidence="2" type="ORF">K443DRAFT_285060</name>
</gene>
<dbReference type="Proteomes" id="UP000054477">
    <property type="component" value="Unassembled WGS sequence"/>
</dbReference>
<feature type="compositionally biased region" description="Basic residues" evidence="1">
    <location>
        <begin position="19"/>
        <end position="41"/>
    </location>
</feature>
<dbReference type="AlphaFoldDB" id="A0A0C9WVD5"/>
<dbReference type="HOGENOM" id="CLU_1619295_0_0_1"/>
<sequence length="164" mass="18597">MRRGIEDGGRELRNTTSPPRHHTCCAHGYPRRQKRTRRRTRGGVGNAKDSRGYGRGVRLPQKHPPSLFDFSSTCPERPTCPRRHACPAEHHTKILDAGSAGVGNARDERVVEVVSVEWELQQSTPRRRVTWPDSVLDTYSLAKSPMLFPQACNRWKSPVLVIHD</sequence>
<evidence type="ECO:0000313" key="2">
    <source>
        <dbReference type="EMBL" id="KIJ96410.1"/>
    </source>
</evidence>
<proteinExistence type="predicted"/>